<evidence type="ECO:0000256" key="10">
    <source>
        <dbReference type="ARBA" id="ARBA00022777"/>
    </source>
</evidence>
<dbReference type="GO" id="GO:0004715">
    <property type="term" value="F:non-membrane spanning protein tyrosine kinase activity"/>
    <property type="evidence" value="ECO:0007669"/>
    <property type="project" value="UniProtKB-EC"/>
</dbReference>
<keyword evidence="5" id="KW-1003">Cell membrane</keyword>
<name>A0AAP2G6N7_9BACT</name>
<keyword evidence="12 17" id="KW-1133">Transmembrane helix</keyword>
<dbReference type="RefSeq" id="WP_213946750.1">
    <property type="nucleotide sequence ID" value="NZ_JAHCMY010000022.1"/>
</dbReference>
<evidence type="ECO:0000256" key="12">
    <source>
        <dbReference type="ARBA" id="ARBA00022989"/>
    </source>
</evidence>
<dbReference type="InterPro" id="IPR032807">
    <property type="entry name" value="GNVR"/>
</dbReference>
<dbReference type="NCBIfam" id="TIGR01007">
    <property type="entry name" value="eps_fam"/>
    <property type="match status" value="1"/>
</dbReference>
<evidence type="ECO:0000256" key="13">
    <source>
        <dbReference type="ARBA" id="ARBA00023136"/>
    </source>
</evidence>
<keyword evidence="13 17" id="KW-0472">Membrane</keyword>
<evidence type="ECO:0000259" key="20">
    <source>
        <dbReference type="Pfam" id="PF13807"/>
    </source>
</evidence>
<evidence type="ECO:0000256" key="3">
    <source>
        <dbReference type="ARBA" id="ARBA00008883"/>
    </source>
</evidence>
<dbReference type="Pfam" id="PF13807">
    <property type="entry name" value="GNVR"/>
    <property type="match status" value="1"/>
</dbReference>
<evidence type="ECO:0000256" key="2">
    <source>
        <dbReference type="ARBA" id="ARBA00007316"/>
    </source>
</evidence>
<feature type="coiled-coil region" evidence="16">
    <location>
        <begin position="377"/>
        <end position="447"/>
    </location>
</feature>
<evidence type="ECO:0000256" key="16">
    <source>
        <dbReference type="SAM" id="Coils"/>
    </source>
</evidence>
<dbReference type="Pfam" id="PF02706">
    <property type="entry name" value="Wzz"/>
    <property type="match status" value="1"/>
</dbReference>
<dbReference type="InterPro" id="IPR027417">
    <property type="entry name" value="P-loop_NTPase"/>
</dbReference>
<evidence type="ECO:0000256" key="7">
    <source>
        <dbReference type="ARBA" id="ARBA00022679"/>
    </source>
</evidence>
<comment type="similarity">
    <text evidence="3">Belongs to the etk/wzc family.</text>
</comment>
<dbReference type="InterPro" id="IPR003856">
    <property type="entry name" value="LPS_length_determ_N"/>
</dbReference>
<keyword evidence="7 21" id="KW-0808">Transferase</keyword>
<dbReference type="EMBL" id="JAHCMY010000022">
    <property type="protein sequence ID" value="MBS9525893.1"/>
    <property type="molecule type" value="Genomic_DNA"/>
</dbReference>
<evidence type="ECO:0000256" key="9">
    <source>
        <dbReference type="ARBA" id="ARBA00022741"/>
    </source>
</evidence>
<feature type="domain" description="AAA" evidence="19">
    <location>
        <begin position="607"/>
        <end position="752"/>
    </location>
</feature>
<keyword evidence="9" id="KW-0547">Nucleotide-binding</keyword>
<evidence type="ECO:0000256" key="1">
    <source>
        <dbReference type="ARBA" id="ARBA00004429"/>
    </source>
</evidence>
<evidence type="ECO:0000313" key="21">
    <source>
        <dbReference type="EMBL" id="MBS9525893.1"/>
    </source>
</evidence>
<evidence type="ECO:0000256" key="14">
    <source>
        <dbReference type="ARBA" id="ARBA00023137"/>
    </source>
</evidence>
<comment type="caution">
    <text evidence="21">The sequence shown here is derived from an EMBL/GenBank/DDBJ whole genome shotgun (WGS) entry which is preliminary data.</text>
</comment>
<reference evidence="21 22" key="1">
    <citation type="submission" date="2021-05" db="EMBL/GenBank/DDBJ databases">
        <authorList>
            <person name="Zhang Z.D."/>
            <person name="Osman G."/>
        </authorList>
    </citation>
    <scope>NUCLEOTIDE SEQUENCE [LARGE SCALE GENOMIC DNA]</scope>
    <source>
        <strain evidence="21 22">KCTC 32217</strain>
    </source>
</reference>
<keyword evidence="6" id="KW-0997">Cell inner membrane</keyword>
<evidence type="ECO:0000256" key="6">
    <source>
        <dbReference type="ARBA" id="ARBA00022519"/>
    </source>
</evidence>
<keyword evidence="14" id="KW-0829">Tyrosine-protein kinase</keyword>
<feature type="domain" description="Polysaccharide chain length determinant N-terminal" evidence="18">
    <location>
        <begin position="18"/>
        <end position="110"/>
    </location>
</feature>
<comment type="similarity">
    <text evidence="2">Belongs to the CpsD/CapB family.</text>
</comment>
<keyword evidence="11" id="KW-0067">ATP-binding</keyword>
<comment type="catalytic activity">
    <reaction evidence="15">
        <text>L-tyrosyl-[protein] + ATP = O-phospho-L-tyrosyl-[protein] + ADP + H(+)</text>
        <dbReference type="Rhea" id="RHEA:10596"/>
        <dbReference type="Rhea" id="RHEA-COMP:10136"/>
        <dbReference type="Rhea" id="RHEA-COMP:20101"/>
        <dbReference type="ChEBI" id="CHEBI:15378"/>
        <dbReference type="ChEBI" id="CHEBI:30616"/>
        <dbReference type="ChEBI" id="CHEBI:46858"/>
        <dbReference type="ChEBI" id="CHEBI:61978"/>
        <dbReference type="ChEBI" id="CHEBI:456216"/>
        <dbReference type="EC" id="2.7.10.2"/>
    </reaction>
</comment>
<dbReference type="SUPFAM" id="SSF52540">
    <property type="entry name" value="P-loop containing nucleoside triphosphate hydrolases"/>
    <property type="match status" value="1"/>
</dbReference>
<evidence type="ECO:0000256" key="5">
    <source>
        <dbReference type="ARBA" id="ARBA00022475"/>
    </source>
</evidence>
<dbReference type="InterPro" id="IPR050445">
    <property type="entry name" value="Bact_polysacc_biosynth/exp"/>
</dbReference>
<accession>A0AAP2G6N7</accession>
<organism evidence="21 22">
    <name type="scientific">Litoribacter ruber</name>
    <dbReference type="NCBI Taxonomy" id="702568"/>
    <lineage>
        <taxon>Bacteria</taxon>
        <taxon>Pseudomonadati</taxon>
        <taxon>Bacteroidota</taxon>
        <taxon>Cytophagia</taxon>
        <taxon>Cytophagales</taxon>
        <taxon>Cyclobacteriaceae</taxon>
        <taxon>Litoribacter</taxon>
    </lineage>
</organism>
<evidence type="ECO:0000256" key="15">
    <source>
        <dbReference type="ARBA" id="ARBA00051245"/>
    </source>
</evidence>
<dbReference type="GO" id="GO:0005524">
    <property type="term" value="F:ATP binding"/>
    <property type="evidence" value="ECO:0007669"/>
    <property type="project" value="UniProtKB-KW"/>
</dbReference>
<evidence type="ECO:0000256" key="8">
    <source>
        <dbReference type="ARBA" id="ARBA00022692"/>
    </source>
</evidence>
<dbReference type="GO" id="GO:0005886">
    <property type="term" value="C:plasma membrane"/>
    <property type="evidence" value="ECO:0007669"/>
    <property type="project" value="UniProtKB-SubCell"/>
</dbReference>
<dbReference type="CDD" id="cd05387">
    <property type="entry name" value="BY-kinase"/>
    <property type="match status" value="1"/>
</dbReference>
<evidence type="ECO:0000256" key="11">
    <source>
        <dbReference type="ARBA" id="ARBA00022840"/>
    </source>
</evidence>
<evidence type="ECO:0000256" key="17">
    <source>
        <dbReference type="SAM" id="Phobius"/>
    </source>
</evidence>
<dbReference type="PANTHER" id="PTHR32309">
    <property type="entry name" value="TYROSINE-PROTEIN KINASE"/>
    <property type="match status" value="1"/>
</dbReference>
<evidence type="ECO:0000259" key="19">
    <source>
        <dbReference type="Pfam" id="PF13614"/>
    </source>
</evidence>
<comment type="subcellular location">
    <subcellularLocation>
        <location evidence="1">Cell inner membrane</location>
        <topology evidence="1">Multi-pass membrane protein</topology>
    </subcellularLocation>
</comment>
<dbReference type="EC" id="2.7.10.2" evidence="4"/>
<gene>
    <name evidence="21" type="ORF">KI659_17870</name>
</gene>
<keyword evidence="16" id="KW-0175">Coiled coil</keyword>
<feature type="transmembrane region" description="Helical" evidence="17">
    <location>
        <begin position="32"/>
        <end position="50"/>
    </location>
</feature>
<dbReference type="Pfam" id="PF13614">
    <property type="entry name" value="AAA_31"/>
    <property type="match status" value="1"/>
</dbReference>
<evidence type="ECO:0000259" key="18">
    <source>
        <dbReference type="Pfam" id="PF02706"/>
    </source>
</evidence>
<sequence>MQQNNYPNPPYQVMEEEDTIDLRKLLFKYLRFWPWIVVSAGLGVILAVFFTRIATPIYKVEGTVLIQDGSPSLGADLFDGAGGMFGGKNNIENEVGILKSYTLAEEAVRKMNLNVSYFKDGIFSKPQLYGNVPIHAQLDWKHPQITGGLWKIKVLNTEEYELSIEEDNFSVFNPADPFYKTKLENVQVQEGRYKFGETIEGDHFKFSLENTSALAEEVLFVKFMDTPTLAQGYREKVQVAPTNKQASLLNITLETPVRRLGEDYLNHLMEAYLDRELKIKNQASENTVRFIDRQLSGITDSLTFFEDRLQKYRSDNRIFNLSQEGSIVFERLESLEKEKSEAELRKKYYTNLREYLSNEQLDDLTAPSVIGIQDPLLNALVINLAELQSERVRLSANFSDQTPAVVEVKNKIQNTRKTLLENVRSALTNTENILAELNQKVKMVERDINALPETERNLLGIQRQFSINENIYVYLLQKRAESEITKASNMPNNSILDFARAGALPISPKKSLSYLIGLILGLMLPIGVITVRDFLKTKIEDADQLQHDLKVPLLSQIGKSKAADKRVVFSKPRSMVTESFRNLRADMAYLVPHDQDTLTLSFTSTISGEGKTFVAYNTAAVYSLIGKKTLIMGLDLRKPRIAEDFDINYSKGISNVLSSNMDWREAVVSSGFPDCDVLLAGPTPPNPAELLMTEKFARMMEEVKEEYDVIIMDCPPVGLVSETKDLFKYADINLFVFRQNYSHQDAIQFVNELKAKGDVKNLYAIFNAVEGSSGTYGYGYGYGSKSYGYHEEEEKKKWYSLK</sequence>
<keyword evidence="22" id="KW-1185">Reference proteome</keyword>
<dbReference type="Proteomes" id="UP001319104">
    <property type="component" value="Unassembled WGS sequence"/>
</dbReference>
<keyword evidence="8 17" id="KW-0812">Transmembrane</keyword>
<dbReference type="InterPro" id="IPR025669">
    <property type="entry name" value="AAA_dom"/>
</dbReference>
<dbReference type="PANTHER" id="PTHR32309:SF13">
    <property type="entry name" value="FERRIC ENTEROBACTIN TRANSPORT PROTEIN FEPE"/>
    <property type="match status" value="1"/>
</dbReference>
<dbReference type="Gene3D" id="3.40.50.300">
    <property type="entry name" value="P-loop containing nucleotide triphosphate hydrolases"/>
    <property type="match status" value="1"/>
</dbReference>
<keyword evidence="10" id="KW-0418">Kinase</keyword>
<evidence type="ECO:0000256" key="4">
    <source>
        <dbReference type="ARBA" id="ARBA00011903"/>
    </source>
</evidence>
<dbReference type="InterPro" id="IPR005702">
    <property type="entry name" value="Wzc-like_C"/>
</dbReference>
<dbReference type="AlphaFoldDB" id="A0AAP2G6N7"/>
<proteinExistence type="inferred from homology"/>
<evidence type="ECO:0000313" key="22">
    <source>
        <dbReference type="Proteomes" id="UP001319104"/>
    </source>
</evidence>
<protein>
    <recommendedName>
        <fullName evidence="4">non-specific protein-tyrosine kinase</fullName>
        <ecNumber evidence="4">2.7.10.2</ecNumber>
    </recommendedName>
</protein>
<feature type="domain" description="Tyrosine-protein kinase G-rich" evidence="20">
    <location>
        <begin position="453"/>
        <end position="533"/>
    </location>
</feature>